<accession>A0ABR1YWB1</accession>
<evidence type="ECO:0000313" key="3">
    <source>
        <dbReference type="EMBL" id="KAK8240427.1"/>
    </source>
</evidence>
<feature type="chain" id="PRO_5045477513" evidence="1">
    <location>
        <begin position="19"/>
        <end position="620"/>
    </location>
</feature>
<dbReference type="InterPro" id="IPR029058">
    <property type="entry name" value="AB_hydrolase_fold"/>
</dbReference>
<reference evidence="3 4" key="1">
    <citation type="submission" date="2024-04" db="EMBL/GenBank/DDBJ databases">
        <title>Phyllosticta paracitricarpa is synonymous to the EU quarantine fungus P. citricarpa based on phylogenomic analyses.</title>
        <authorList>
            <consortium name="Lawrence Berkeley National Laboratory"/>
            <person name="Van Ingen-Buijs V.A."/>
            <person name="Van Westerhoven A.C."/>
            <person name="Haridas S."/>
            <person name="Skiadas P."/>
            <person name="Martin F."/>
            <person name="Groenewald J.Z."/>
            <person name="Crous P.W."/>
            <person name="Seidl M.F."/>
        </authorList>
    </citation>
    <scope>NUCLEOTIDE SEQUENCE [LARGE SCALE GENOMIC DNA]</scope>
    <source>
        <strain evidence="3 4">CBS 123374</strain>
    </source>
</reference>
<dbReference type="PANTHER" id="PTHR11559">
    <property type="entry name" value="CARBOXYLESTERASE"/>
    <property type="match status" value="1"/>
</dbReference>
<name>A0ABR1YWB1_9PEZI</name>
<organism evidence="3 4">
    <name type="scientific">Phyllosticta capitalensis</name>
    <dbReference type="NCBI Taxonomy" id="121624"/>
    <lineage>
        <taxon>Eukaryota</taxon>
        <taxon>Fungi</taxon>
        <taxon>Dikarya</taxon>
        <taxon>Ascomycota</taxon>
        <taxon>Pezizomycotina</taxon>
        <taxon>Dothideomycetes</taxon>
        <taxon>Dothideomycetes incertae sedis</taxon>
        <taxon>Botryosphaeriales</taxon>
        <taxon>Phyllostictaceae</taxon>
        <taxon>Phyllosticta</taxon>
    </lineage>
</organism>
<evidence type="ECO:0000256" key="1">
    <source>
        <dbReference type="SAM" id="SignalP"/>
    </source>
</evidence>
<evidence type="ECO:0000313" key="4">
    <source>
        <dbReference type="Proteomes" id="UP001492380"/>
    </source>
</evidence>
<keyword evidence="3" id="KW-0378">Hydrolase</keyword>
<sequence>MLLSSALWALVFSTTAWAAPATPPTSKKLGVRFEKRADELPTLTLPYGTWQAAEYNEDADFYTFKNVRYGASTAGENRWKKPQAPSNNDTLQDGSYGPICVQAPIEGLNLLGPGNDSPIGGALNQFLGGIPLPIFDGGSEDCLFLDLYVPGDAVRDPDASSLPVILWIHGGAYVFGSKDALSAIGFYKGDGVVEQSGGKVIFVSGNYRLGAYGFLAGKTMEDQAVPNAGLWDQRAMAEWVQSYISLVGGDPENVNAWGESAGASSLLHHLIAQGGTLDPLFKRAVLQSPAYQIMWDRNGTLEDVFQNLTSLAGCAGEGLDCLRTVDAATLDTANTALIKSATDGAFNIGPSADGDFIRQLAPLEFASGNYWKGIESLIISHTSDESELFVDGHIQTDEEFSEFIHDIFPEYAETSGINAAIESFYPPVSTNDTYDSVTDRTKGFVRDTCFTCPARFLTEAYAGSTWNMEYAVTPGWHATDLLPTFYSSYVSFGGDVPITLIPGFGNLAQGYQSYLTSHARSGDPNTYRSDSSLLGLFATVEWTRPTDITAEDLGNVLKVEDLGFSLGSDDQFPYSHCDFIRQLCAAVTNVGGYAVPGTEQEQSLVAFTGDASANYTGLGA</sequence>
<dbReference type="PROSITE" id="PS00941">
    <property type="entry name" value="CARBOXYLESTERASE_B_2"/>
    <property type="match status" value="1"/>
</dbReference>
<dbReference type="InterPro" id="IPR050309">
    <property type="entry name" value="Type-B_Carboxylest/Lipase"/>
</dbReference>
<keyword evidence="4" id="KW-1185">Reference proteome</keyword>
<dbReference type="InterPro" id="IPR019819">
    <property type="entry name" value="Carboxylesterase_B_CS"/>
</dbReference>
<dbReference type="InterPro" id="IPR002018">
    <property type="entry name" value="CarbesteraseB"/>
</dbReference>
<dbReference type="Proteomes" id="UP001492380">
    <property type="component" value="Unassembled WGS sequence"/>
</dbReference>
<protein>
    <submittedName>
        <fullName evidence="3">Alpha/Beta hydrolase protein</fullName>
    </submittedName>
</protein>
<keyword evidence="1" id="KW-0732">Signal</keyword>
<dbReference type="Pfam" id="PF00135">
    <property type="entry name" value="COesterase"/>
    <property type="match status" value="1"/>
</dbReference>
<feature type="domain" description="Carboxylesterase type B" evidence="2">
    <location>
        <begin position="51"/>
        <end position="470"/>
    </location>
</feature>
<dbReference type="Gene3D" id="3.40.50.1820">
    <property type="entry name" value="alpha/beta hydrolase"/>
    <property type="match status" value="1"/>
</dbReference>
<dbReference type="GO" id="GO:0016787">
    <property type="term" value="F:hydrolase activity"/>
    <property type="evidence" value="ECO:0007669"/>
    <property type="project" value="UniProtKB-KW"/>
</dbReference>
<gene>
    <name evidence="3" type="ORF">HDK90DRAFT_183831</name>
</gene>
<dbReference type="SUPFAM" id="SSF53474">
    <property type="entry name" value="alpha/beta-Hydrolases"/>
    <property type="match status" value="1"/>
</dbReference>
<dbReference type="EMBL" id="JBBWRZ010000003">
    <property type="protein sequence ID" value="KAK8240427.1"/>
    <property type="molecule type" value="Genomic_DNA"/>
</dbReference>
<evidence type="ECO:0000259" key="2">
    <source>
        <dbReference type="Pfam" id="PF00135"/>
    </source>
</evidence>
<proteinExistence type="predicted"/>
<comment type="caution">
    <text evidence="3">The sequence shown here is derived from an EMBL/GenBank/DDBJ whole genome shotgun (WGS) entry which is preliminary data.</text>
</comment>
<feature type="signal peptide" evidence="1">
    <location>
        <begin position="1"/>
        <end position="18"/>
    </location>
</feature>